<protein>
    <recommendedName>
        <fullName evidence="1">YjeF N-terminal domain-containing protein</fullName>
    </recommendedName>
</protein>
<dbReference type="EMBL" id="KQ245504">
    <property type="protein sequence ID" value="KNC73525.1"/>
    <property type="molecule type" value="Genomic_DNA"/>
</dbReference>
<dbReference type="AlphaFoldDB" id="A0A0L0F9Y3"/>
<dbReference type="GO" id="GO:0000932">
    <property type="term" value="C:P-body"/>
    <property type="evidence" value="ECO:0007669"/>
    <property type="project" value="TreeGrafter"/>
</dbReference>
<dbReference type="Proteomes" id="UP000054560">
    <property type="component" value="Unassembled WGS sequence"/>
</dbReference>
<dbReference type="OrthoDB" id="10030313at2759"/>
<evidence type="ECO:0000313" key="2">
    <source>
        <dbReference type="EMBL" id="KNC73525.1"/>
    </source>
</evidence>
<feature type="non-terminal residue" evidence="2">
    <location>
        <position position="103"/>
    </location>
</feature>
<dbReference type="PANTHER" id="PTHR13612">
    <property type="entry name" value="ENHANCER OF MRNA-DECAPPING PROTEIN 3"/>
    <property type="match status" value="1"/>
</dbReference>
<dbReference type="PROSITE" id="PS51385">
    <property type="entry name" value="YJEF_N"/>
    <property type="match status" value="1"/>
</dbReference>
<feature type="domain" description="YjeF N-terminal" evidence="1">
    <location>
        <begin position="21"/>
        <end position="103"/>
    </location>
</feature>
<dbReference type="Pfam" id="PF03853">
    <property type="entry name" value="YjeF_N"/>
    <property type="match status" value="1"/>
</dbReference>
<evidence type="ECO:0000259" key="1">
    <source>
        <dbReference type="PROSITE" id="PS51385"/>
    </source>
</evidence>
<dbReference type="Gene3D" id="3.40.50.10260">
    <property type="entry name" value="YjeF N-terminal domain"/>
    <property type="match status" value="1"/>
</dbReference>
<reference evidence="2 3" key="1">
    <citation type="submission" date="2011-02" db="EMBL/GenBank/DDBJ databases">
        <title>The Genome Sequence of Sphaeroforma arctica JP610.</title>
        <authorList>
            <consortium name="The Broad Institute Genome Sequencing Platform"/>
            <person name="Russ C."/>
            <person name="Cuomo C."/>
            <person name="Young S.K."/>
            <person name="Zeng Q."/>
            <person name="Gargeya S."/>
            <person name="Alvarado L."/>
            <person name="Berlin A."/>
            <person name="Chapman S.B."/>
            <person name="Chen Z."/>
            <person name="Freedman E."/>
            <person name="Gellesch M."/>
            <person name="Goldberg J."/>
            <person name="Griggs A."/>
            <person name="Gujja S."/>
            <person name="Heilman E."/>
            <person name="Heiman D."/>
            <person name="Howarth C."/>
            <person name="Mehta T."/>
            <person name="Neiman D."/>
            <person name="Pearson M."/>
            <person name="Roberts A."/>
            <person name="Saif S."/>
            <person name="Shea T."/>
            <person name="Shenoy N."/>
            <person name="Sisk P."/>
            <person name="Stolte C."/>
            <person name="Sykes S."/>
            <person name="White J."/>
            <person name="Yandava C."/>
            <person name="Burger G."/>
            <person name="Gray M.W."/>
            <person name="Holland P.W.H."/>
            <person name="King N."/>
            <person name="Lang F.B.F."/>
            <person name="Roger A.J."/>
            <person name="Ruiz-Trillo I."/>
            <person name="Haas B."/>
            <person name="Nusbaum C."/>
            <person name="Birren B."/>
        </authorList>
    </citation>
    <scope>NUCLEOTIDE SEQUENCE [LARGE SCALE GENOMIC DNA]</scope>
    <source>
        <strain evidence="2 3">JP610</strain>
    </source>
</reference>
<dbReference type="InterPro" id="IPR036652">
    <property type="entry name" value="YjeF_N_dom_sf"/>
</dbReference>
<gene>
    <name evidence="2" type="ORF">SARC_13917</name>
</gene>
<evidence type="ECO:0000313" key="3">
    <source>
        <dbReference type="Proteomes" id="UP000054560"/>
    </source>
</evidence>
<dbReference type="STRING" id="667725.A0A0L0F9Y3"/>
<dbReference type="GO" id="GO:0003729">
    <property type="term" value="F:mRNA binding"/>
    <property type="evidence" value="ECO:0007669"/>
    <property type="project" value="TreeGrafter"/>
</dbReference>
<dbReference type="SUPFAM" id="SSF64153">
    <property type="entry name" value="YjeF N-terminal domain-like"/>
    <property type="match status" value="1"/>
</dbReference>
<proteinExistence type="predicted"/>
<name>A0A0L0F9Y3_9EUKA</name>
<dbReference type="PANTHER" id="PTHR13612:SF0">
    <property type="entry name" value="ENHANCER OF MRNA-DECAPPING PROTEIN 3"/>
    <property type="match status" value="1"/>
</dbReference>
<dbReference type="GeneID" id="25914421"/>
<accession>A0A0L0F9Y3</accession>
<dbReference type="RefSeq" id="XP_014147427.1">
    <property type="nucleotide sequence ID" value="XM_014291952.1"/>
</dbReference>
<dbReference type="InterPro" id="IPR004443">
    <property type="entry name" value="YjeF_N_dom"/>
</dbReference>
<keyword evidence="3" id="KW-1185">Reference proteome</keyword>
<dbReference type="GO" id="GO:0033962">
    <property type="term" value="P:P-body assembly"/>
    <property type="evidence" value="ECO:0007669"/>
    <property type="project" value="TreeGrafter"/>
</dbReference>
<dbReference type="GO" id="GO:0031087">
    <property type="term" value="P:deadenylation-independent decapping of nuclear-transcribed mRNA"/>
    <property type="evidence" value="ECO:0007669"/>
    <property type="project" value="TreeGrafter"/>
</dbReference>
<sequence>MTILFVTNERLEVPSVTTAQMHEVNRITEEEIGPALPQILENAGRNLTEQAIECVGDDWKQVSIIVLAGNNTNGAGGVCAARHLANRGANVMLCFSAPEDELE</sequence>
<organism evidence="2 3">
    <name type="scientific">Sphaeroforma arctica JP610</name>
    <dbReference type="NCBI Taxonomy" id="667725"/>
    <lineage>
        <taxon>Eukaryota</taxon>
        <taxon>Ichthyosporea</taxon>
        <taxon>Ichthyophonida</taxon>
        <taxon>Sphaeroforma</taxon>
    </lineage>
</organism>